<sequence length="147" mass="15897">MDLSSARNFQKIGYIFVIIGAVVDLLLIPETFGFAIILCIISIIAAVKLSAFGKYSDQEFIENKGTLLFWGILTLITSLIGGIFTLIAYSSIPNGDVATTTSTSSATTANNNESDSGLTIEKAFELKKAGALTDEEFQQIKNKYLNN</sequence>
<evidence type="ECO:0000256" key="1">
    <source>
        <dbReference type="SAM" id="Phobius"/>
    </source>
</evidence>
<dbReference type="EMBL" id="QAZN01000012">
    <property type="protein sequence ID" value="PTV03607.1"/>
    <property type="molecule type" value="Genomic_DNA"/>
</dbReference>
<evidence type="ECO:0000313" key="2">
    <source>
        <dbReference type="EMBL" id="PTV03607.1"/>
    </source>
</evidence>
<dbReference type="AlphaFoldDB" id="A0A081NNV9"/>
<proteinExistence type="predicted"/>
<feature type="transmembrane region" description="Helical" evidence="1">
    <location>
        <begin position="67"/>
        <end position="89"/>
    </location>
</feature>
<dbReference type="RefSeq" id="WP_035153715.1">
    <property type="nucleotide sequence ID" value="NZ_QAZN01000012.1"/>
</dbReference>
<reference evidence="3" key="1">
    <citation type="submission" date="2018-04" db="EMBL/GenBank/DDBJ databases">
        <title>Draft Genome Sequences of 10 Lactobacillus Species from 22 Commercial Probiotic Products.</title>
        <authorList>
            <person name="Gangiredla J."/>
            <person name="Barnaba T.J."/>
            <person name="Mammel M.K."/>
            <person name="Lacher D.W."/>
            <person name="Elkins C.A."/>
            <person name="Lampel K.A."/>
            <person name="Whitehouse C.A."/>
            <person name="Tartera C."/>
        </authorList>
    </citation>
    <scope>NUCLEOTIDE SEQUENCE [LARGE SCALE GENOMIC DNA]</scope>
    <source>
        <strain evidence="3">DS12_10</strain>
    </source>
</reference>
<comment type="caution">
    <text evidence="2">The sequence shown here is derived from an EMBL/GenBank/DDBJ whole genome shotgun (WGS) entry which is preliminary data.</text>
</comment>
<dbReference type="Proteomes" id="UP000244083">
    <property type="component" value="Unassembled WGS sequence"/>
</dbReference>
<keyword evidence="1" id="KW-1133">Transmembrane helix</keyword>
<gene>
    <name evidence="2" type="ORF">DB325_06930</name>
</gene>
<evidence type="ECO:0000313" key="3">
    <source>
        <dbReference type="Proteomes" id="UP000244083"/>
    </source>
</evidence>
<name>A0A081NNV9_LIMRT</name>
<accession>A0A081NNV9</accession>
<keyword evidence="1" id="KW-0472">Membrane</keyword>
<keyword evidence="1" id="KW-0812">Transmembrane</keyword>
<feature type="transmembrane region" description="Helical" evidence="1">
    <location>
        <begin position="12"/>
        <end position="28"/>
    </location>
</feature>
<organism evidence="2 3">
    <name type="scientific">Limosilactobacillus reuteri</name>
    <name type="common">Lactobacillus reuteri</name>
    <dbReference type="NCBI Taxonomy" id="1598"/>
    <lineage>
        <taxon>Bacteria</taxon>
        <taxon>Bacillati</taxon>
        <taxon>Bacillota</taxon>
        <taxon>Bacilli</taxon>
        <taxon>Lactobacillales</taxon>
        <taxon>Lactobacillaceae</taxon>
        <taxon>Limosilactobacillus</taxon>
    </lineage>
</organism>
<protein>
    <submittedName>
        <fullName evidence="2">SHOCT domain-containing protein</fullName>
    </submittedName>
</protein>